<keyword evidence="3" id="KW-1185">Reference proteome</keyword>
<dbReference type="Gene3D" id="3.30.70.1290">
    <property type="entry name" value="Transposase IS200-like"/>
    <property type="match status" value="1"/>
</dbReference>
<sequence>MPRRTRLIIPDIPLHIIQRGNNRTPCFFAEADYLVYLDMLRLSAQQAECRVHAYVLMTNHVHLLVSPQSCSSPATMMKTLGERYVPYVNRRRNRTGTLWQGRYRSCLVQDAQYLFVCQRYIELNPVRAGMVAHPLDYRWSSYQANAYGGASNIIEPHALYAALGTERLECQLRYRALFEEEMAWTMIEQVRHATNRNAVFGSEEFIERMAIVSGNDVMPRRRGRCRD</sequence>
<dbReference type="Proteomes" id="UP000229897">
    <property type="component" value="Chromosome"/>
</dbReference>
<dbReference type="InterPro" id="IPR002686">
    <property type="entry name" value="Transposase_17"/>
</dbReference>
<dbReference type="PANTHER" id="PTHR34322">
    <property type="entry name" value="TRANSPOSASE, Y1_TNP DOMAIN-CONTAINING"/>
    <property type="match status" value="1"/>
</dbReference>
<feature type="domain" description="Transposase IS200-like" evidence="1">
    <location>
        <begin position="9"/>
        <end position="124"/>
    </location>
</feature>
<dbReference type="EMBL" id="CP024608">
    <property type="protein sequence ID" value="ATQ78839.1"/>
    <property type="molecule type" value="Genomic_DNA"/>
</dbReference>
<organism evidence="2 3">
    <name type="scientific">Massilia violaceinigra</name>
    <dbReference type="NCBI Taxonomy" id="2045208"/>
    <lineage>
        <taxon>Bacteria</taxon>
        <taxon>Pseudomonadati</taxon>
        <taxon>Pseudomonadota</taxon>
        <taxon>Betaproteobacteria</taxon>
        <taxon>Burkholderiales</taxon>
        <taxon>Oxalobacteraceae</taxon>
        <taxon>Telluria group</taxon>
        <taxon>Massilia</taxon>
    </lineage>
</organism>
<dbReference type="OrthoDB" id="9814067at2"/>
<evidence type="ECO:0000313" key="2">
    <source>
        <dbReference type="EMBL" id="ATQ78839.1"/>
    </source>
</evidence>
<proteinExistence type="predicted"/>
<protein>
    <submittedName>
        <fullName evidence="2">Transposase</fullName>
    </submittedName>
</protein>
<evidence type="ECO:0000313" key="3">
    <source>
        <dbReference type="Proteomes" id="UP000229897"/>
    </source>
</evidence>
<evidence type="ECO:0000259" key="1">
    <source>
        <dbReference type="SMART" id="SM01321"/>
    </source>
</evidence>
<gene>
    <name evidence="2" type="ORF">CR152_11725</name>
</gene>
<dbReference type="AlphaFoldDB" id="A0A2D2DV31"/>
<dbReference type="SMART" id="SM01321">
    <property type="entry name" value="Y1_Tnp"/>
    <property type="match status" value="1"/>
</dbReference>
<dbReference type="KEGG" id="mass:CR152_11725"/>
<reference evidence="2" key="1">
    <citation type="submission" date="2017-10" db="EMBL/GenBank/DDBJ databases">
        <title>Massilia psychrophilum sp. nov., a novel purple-pigmented bacterium isolated from Tianshan glacier, Xinjiang Municipality, China.</title>
        <authorList>
            <person name="Wang H."/>
        </authorList>
    </citation>
    <scope>NUCLEOTIDE SEQUENCE [LARGE SCALE GENOMIC DNA]</scope>
    <source>
        <strain evidence="2">B2</strain>
    </source>
</reference>
<dbReference type="GO" id="GO:0006313">
    <property type="term" value="P:DNA transposition"/>
    <property type="evidence" value="ECO:0007669"/>
    <property type="project" value="InterPro"/>
</dbReference>
<dbReference type="SUPFAM" id="SSF143422">
    <property type="entry name" value="Transposase IS200-like"/>
    <property type="match status" value="1"/>
</dbReference>
<dbReference type="PANTHER" id="PTHR34322:SF2">
    <property type="entry name" value="TRANSPOSASE IS200-LIKE DOMAIN-CONTAINING PROTEIN"/>
    <property type="match status" value="1"/>
</dbReference>
<accession>A0A2D2DV31</accession>
<dbReference type="Pfam" id="PF01797">
    <property type="entry name" value="Y1_Tnp"/>
    <property type="match status" value="1"/>
</dbReference>
<dbReference type="GO" id="GO:0003677">
    <property type="term" value="F:DNA binding"/>
    <property type="evidence" value="ECO:0007669"/>
    <property type="project" value="InterPro"/>
</dbReference>
<dbReference type="GO" id="GO:0004803">
    <property type="term" value="F:transposase activity"/>
    <property type="evidence" value="ECO:0007669"/>
    <property type="project" value="InterPro"/>
</dbReference>
<dbReference type="InterPro" id="IPR036515">
    <property type="entry name" value="Transposase_17_sf"/>
</dbReference>
<name>A0A2D2DV31_9BURK</name>